<dbReference type="InterPro" id="IPR038716">
    <property type="entry name" value="P1/P2_N_sf"/>
</dbReference>
<protein>
    <recommendedName>
        <fullName evidence="6">Large ribosomal subunit protein P1</fullName>
    </recommendedName>
    <alternativeName>
        <fullName evidence="7">60S acidic ribosomal protein P1</fullName>
    </alternativeName>
</protein>
<comment type="function">
    <text evidence="1">Plays an important role in the elongation step of protein synthesis.</text>
</comment>
<dbReference type="PANTHER" id="PTHR45696">
    <property type="entry name" value="60S ACIDIC RIBOSOMAL PROTEIN P1"/>
    <property type="match status" value="1"/>
</dbReference>
<gene>
    <name evidence="9" type="ORF">SUZIE_123980</name>
</gene>
<evidence type="ECO:0000256" key="6">
    <source>
        <dbReference type="ARBA" id="ARBA00041116"/>
    </source>
</evidence>
<evidence type="ECO:0000256" key="5">
    <source>
        <dbReference type="ARBA" id="ARBA00038554"/>
    </source>
</evidence>
<evidence type="ECO:0000256" key="1">
    <source>
        <dbReference type="ARBA" id="ARBA00003362"/>
    </source>
</evidence>
<comment type="similarity">
    <text evidence="2">Belongs to the eukaryotic ribosomal protein P1/P2 family.</text>
</comment>
<proteinExistence type="inferred from homology"/>
<feature type="compositionally biased region" description="Basic and acidic residues" evidence="8">
    <location>
        <begin position="89"/>
        <end position="98"/>
    </location>
</feature>
<sequence length="98" mass="10164">MAYISELTCIYSALVLQDDEMIVTERINALIKAADVKGEPFRLGVFAKALASINTGSLTGNVGAGGPALAAEVAPAGGPDLSTTATLAEEEKVEERRI</sequence>
<dbReference type="AlphaFoldDB" id="A0AA41SW44"/>
<dbReference type="GO" id="GO:0003735">
    <property type="term" value="F:structural constituent of ribosome"/>
    <property type="evidence" value="ECO:0007669"/>
    <property type="project" value="TreeGrafter"/>
</dbReference>
<evidence type="ECO:0000256" key="3">
    <source>
        <dbReference type="ARBA" id="ARBA00022980"/>
    </source>
</evidence>
<name>A0AA41SW44_SCICA</name>
<dbReference type="GO" id="GO:0030295">
    <property type="term" value="F:protein kinase activator activity"/>
    <property type="evidence" value="ECO:0007669"/>
    <property type="project" value="TreeGrafter"/>
</dbReference>
<dbReference type="GO" id="GO:0002181">
    <property type="term" value="P:cytoplasmic translation"/>
    <property type="evidence" value="ECO:0007669"/>
    <property type="project" value="TreeGrafter"/>
</dbReference>
<keyword evidence="4" id="KW-0687">Ribonucleoprotein</keyword>
<keyword evidence="10" id="KW-1185">Reference proteome</keyword>
<evidence type="ECO:0000256" key="2">
    <source>
        <dbReference type="ARBA" id="ARBA00005436"/>
    </source>
</evidence>
<dbReference type="Gene3D" id="1.10.10.1410">
    <property type="match status" value="1"/>
</dbReference>
<dbReference type="CDD" id="cd05831">
    <property type="entry name" value="Ribosomal_P1"/>
    <property type="match status" value="1"/>
</dbReference>
<evidence type="ECO:0000313" key="10">
    <source>
        <dbReference type="Proteomes" id="UP001166674"/>
    </source>
</evidence>
<dbReference type="FunFam" id="1.10.10.1410:FF:000001">
    <property type="entry name" value="60S acidic ribosomal protein P1"/>
    <property type="match status" value="1"/>
</dbReference>
<comment type="caution">
    <text evidence="9">The sequence shown here is derived from an EMBL/GenBank/DDBJ whole genome shotgun (WGS) entry which is preliminary data.</text>
</comment>
<organism evidence="9 10">
    <name type="scientific">Sciurus carolinensis</name>
    <name type="common">Eastern gray squirrel</name>
    <dbReference type="NCBI Taxonomy" id="30640"/>
    <lineage>
        <taxon>Eukaryota</taxon>
        <taxon>Metazoa</taxon>
        <taxon>Chordata</taxon>
        <taxon>Craniata</taxon>
        <taxon>Vertebrata</taxon>
        <taxon>Euteleostomi</taxon>
        <taxon>Mammalia</taxon>
        <taxon>Eutheria</taxon>
        <taxon>Euarchontoglires</taxon>
        <taxon>Glires</taxon>
        <taxon>Rodentia</taxon>
        <taxon>Sciuromorpha</taxon>
        <taxon>Sciuridae</taxon>
        <taxon>Sciurinae</taxon>
        <taxon>Sciurini</taxon>
        <taxon>Sciurus</taxon>
    </lineage>
</organism>
<dbReference type="EMBL" id="JAATJV010209300">
    <property type="protein sequence ID" value="MBZ3873647.1"/>
    <property type="molecule type" value="Genomic_DNA"/>
</dbReference>
<evidence type="ECO:0000313" key="9">
    <source>
        <dbReference type="EMBL" id="MBZ3873647.1"/>
    </source>
</evidence>
<evidence type="ECO:0000256" key="7">
    <source>
        <dbReference type="ARBA" id="ARBA00042918"/>
    </source>
</evidence>
<dbReference type="Proteomes" id="UP001166674">
    <property type="component" value="Unassembled WGS sequence"/>
</dbReference>
<dbReference type="PANTHER" id="PTHR45696:SF10">
    <property type="entry name" value="LARGE RIBOSOMAL SUBUNIT PROTEIN P1"/>
    <property type="match status" value="1"/>
</dbReference>
<evidence type="ECO:0000256" key="4">
    <source>
        <dbReference type="ARBA" id="ARBA00023274"/>
    </source>
</evidence>
<accession>A0AA41SW44</accession>
<reference evidence="9" key="1">
    <citation type="submission" date="2020-03" db="EMBL/GenBank/DDBJ databases">
        <title>Studies in the Genomics of Life Span.</title>
        <authorList>
            <person name="Glass D."/>
        </authorList>
    </citation>
    <scope>NUCLEOTIDE SEQUENCE</scope>
    <source>
        <strain evidence="9">SUZIE</strain>
        <tissue evidence="9">Muscle</tissue>
    </source>
</reference>
<dbReference type="GO" id="GO:0043021">
    <property type="term" value="F:ribonucleoprotein complex binding"/>
    <property type="evidence" value="ECO:0007669"/>
    <property type="project" value="TreeGrafter"/>
</dbReference>
<comment type="subunit">
    <text evidence="5">Heterodimer with RPLP2 at the lateral ribosomal stalk of the large ribosomal subunit.</text>
</comment>
<feature type="region of interest" description="Disordered" evidence="8">
    <location>
        <begin position="77"/>
        <end position="98"/>
    </location>
</feature>
<evidence type="ECO:0000256" key="8">
    <source>
        <dbReference type="SAM" id="MobiDB-lite"/>
    </source>
</evidence>
<keyword evidence="3 9" id="KW-0689">Ribosomal protein</keyword>
<dbReference type="GO" id="GO:0022625">
    <property type="term" value="C:cytosolic large ribosomal subunit"/>
    <property type="evidence" value="ECO:0007669"/>
    <property type="project" value="TreeGrafter"/>
</dbReference>
<dbReference type="Pfam" id="PF00428">
    <property type="entry name" value="Ribosomal_60s"/>
    <property type="match status" value="1"/>
</dbReference>